<feature type="domain" description="Alpha fucosidase A-like C-terminal" evidence="2">
    <location>
        <begin position="719"/>
        <end position="788"/>
    </location>
</feature>
<accession>A0ABT2EJD8</accession>
<dbReference type="GO" id="GO:0004560">
    <property type="term" value="F:alpha-L-fucosidase activity"/>
    <property type="evidence" value="ECO:0007669"/>
    <property type="project" value="UniProtKB-EC"/>
</dbReference>
<dbReference type="PANTHER" id="PTHR31084">
    <property type="entry name" value="ALPHA-L-FUCOSIDASE 2"/>
    <property type="match status" value="1"/>
</dbReference>
<evidence type="ECO:0000259" key="2">
    <source>
        <dbReference type="Pfam" id="PF21307"/>
    </source>
</evidence>
<feature type="domain" description="Glycosyl hydrolase family 95 N-terminal" evidence="1">
    <location>
        <begin position="34"/>
        <end position="289"/>
    </location>
</feature>
<evidence type="ECO:0000259" key="1">
    <source>
        <dbReference type="Pfam" id="PF14498"/>
    </source>
</evidence>
<dbReference type="InterPro" id="IPR008928">
    <property type="entry name" value="6-hairpin_glycosidase_sf"/>
</dbReference>
<sequence length="842" mass="95725">MKRRELLKLGLAAMAMKGVGKLSAEKVEGRKWVLWYRQPARNWNEALPLGNGRLGAMVFGGVAKERLQLNEDTMWSGYPYDPTNSNAVQYLNEVRRLVFEGKYTEAERIADQFMMGVLKVGDRTYAPFRRLMAYQPLCDLWLEFPHGDEPQDYRRELDLDEAIARVRYRIGDVTFEREMFVSAVDQALVIRITSNKPKCISFTARLTTLHKKHETRRGDRNLLILQGQWVGDGEVRRSQTDLPGPGIKFEVWLAVRTDGGKVAVSDEALTVQDADAATLILTAATSYRNPKDISADPHKRCSEYFARLQRRSYRQMKSAHVADHQKLFRRVDIDLGHNPELERLPTDERLKLVQQGAEDPSLIALYFQFGRYLLICSSRPGTQPANLQGIWNDQINPPWGSKWTTNINAEMNYWAAETTNLSECHEPLFRMIAEVTEQGSKVAKAHYGCRGWVLHHNTDIFRVAVPVDAAPRWGFWVMGGAWLCQHLWEHFLFAGDRKFLKWAYPFVRDAVLFLLDWMVRDPKTGRWTTCPSLSPENAFRTKDGQVASFCVGSAMDLQIIHDLFCNCIEAARLLGVDDGLRKELEQRLAELEPLKIGSDGRLMEWHEEFDEPEPGHRHVSHLFGIHPGRQISPLRTPELAMAVRKSLEHRLAHGGGATGWSRAWTVNLFARLLDGEKAYEHLLLLLRRSTLPNLFDNHPPFQIDGNFGGCAAIAEMLLQSHDGELYLLPALPKAWRNGYVKGLKARGGFEVDIYWRDGKLERAVIRSLLGGVCRVRTLVSVKVEGAKVREPKGEVKNPLLKTQRPAKFIALATNALEKPSLPSTFVTEFDTKKGGVYVLKPQ</sequence>
<dbReference type="Proteomes" id="UP001204798">
    <property type="component" value="Unassembled WGS sequence"/>
</dbReference>
<comment type="caution">
    <text evidence="4">The sequence shown here is derived from an EMBL/GenBank/DDBJ whole genome shotgun (WGS) entry which is preliminary data.</text>
</comment>
<dbReference type="InterPro" id="IPR027414">
    <property type="entry name" value="GH95_N_dom"/>
</dbReference>
<keyword evidence="4" id="KW-0378">Hydrolase</keyword>
<evidence type="ECO:0000313" key="5">
    <source>
        <dbReference type="Proteomes" id="UP001204798"/>
    </source>
</evidence>
<keyword evidence="4" id="KW-0326">Glycosidase</keyword>
<dbReference type="PIRSF" id="PIRSF007663">
    <property type="entry name" value="UCP007663"/>
    <property type="match status" value="1"/>
</dbReference>
<gene>
    <name evidence="4" type="ORF">M2350_000352</name>
</gene>
<dbReference type="PANTHER" id="PTHR31084:SF0">
    <property type="entry name" value="ALPHA-L-FUCOSIDASE 2"/>
    <property type="match status" value="1"/>
</dbReference>
<dbReference type="EMBL" id="JANUCP010000001">
    <property type="protein sequence ID" value="MCS3917955.1"/>
    <property type="molecule type" value="Genomic_DNA"/>
</dbReference>
<dbReference type="EC" id="3.2.1.51" evidence="4"/>
<keyword evidence="5" id="KW-1185">Reference proteome</keyword>
<evidence type="ECO:0000259" key="3">
    <source>
        <dbReference type="Pfam" id="PF22124"/>
    </source>
</evidence>
<reference evidence="4 5" key="1">
    <citation type="submission" date="2022-08" db="EMBL/GenBank/DDBJ databases">
        <title>Bacterial and archaeal communities from various locations to study Microbial Dark Matter (Phase II).</title>
        <authorList>
            <person name="Stepanauskas R."/>
        </authorList>
    </citation>
    <scope>NUCLEOTIDE SEQUENCE [LARGE SCALE GENOMIC DNA]</scope>
    <source>
        <strain evidence="4 5">PD1</strain>
    </source>
</reference>
<feature type="domain" description="Glycosyl hydrolase family 95 catalytic" evidence="3">
    <location>
        <begin position="312"/>
        <end position="717"/>
    </location>
</feature>
<dbReference type="InterPro" id="IPR012341">
    <property type="entry name" value="6hp_glycosidase-like_sf"/>
</dbReference>
<dbReference type="Gene3D" id="1.50.10.10">
    <property type="match status" value="1"/>
</dbReference>
<dbReference type="Pfam" id="PF14498">
    <property type="entry name" value="Glyco_hyd_65N_2"/>
    <property type="match status" value="1"/>
</dbReference>
<evidence type="ECO:0000313" key="4">
    <source>
        <dbReference type="EMBL" id="MCS3917955.1"/>
    </source>
</evidence>
<dbReference type="InterPro" id="IPR016518">
    <property type="entry name" value="Alpha-L-fucosidase"/>
</dbReference>
<protein>
    <submittedName>
        <fullName evidence="4">Alpha-L-fucosidase 2</fullName>
        <ecNumber evidence="4">3.2.1.51</ecNumber>
    </submittedName>
</protein>
<dbReference type="SUPFAM" id="SSF48208">
    <property type="entry name" value="Six-hairpin glycosidases"/>
    <property type="match status" value="1"/>
</dbReference>
<name>A0ABT2EJD8_9BACT</name>
<dbReference type="InterPro" id="IPR049053">
    <property type="entry name" value="AFCA-like_C"/>
</dbReference>
<dbReference type="Pfam" id="PF21307">
    <property type="entry name" value="Glyco_hydro_95_C"/>
    <property type="match status" value="1"/>
</dbReference>
<dbReference type="InterPro" id="IPR054363">
    <property type="entry name" value="GH95_cat"/>
</dbReference>
<proteinExistence type="predicted"/>
<organism evidence="4 5">
    <name type="scientific">Candidatus Fervidibacter sacchari</name>
    <dbReference type="NCBI Taxonomy" id="1448929"/>
    <lineage>
        <taxon>Bacteria</taxon>
        <taxon>Candidatus Fervidibacterota</taxon>
        <taxon>Candidatus Fervidibacter</taxon>
    </lineage>
</organism>
<dbReference type="Pfam" id="PF22124">
    <property type="entry name" value="Glyco_hydro_95_cat"/>
    <property type="match status" value="1"/>
</dbReference>
<dbReference type="RefSeq" id="WP_259092851.1">
    <property type="nucleotide sequence ID" value="NZ_CP130454.1"/>
</dbReference>